<dbReference type="Pfam" id="PF00498">
    <property type="entry name" value="FHA"/>
    <property type="match status" value="1"/>
</dbReference>
<evidence type="ECO:0000313" key="3">
    <source>
        <dbReference type="Proteomes" id="UP000255036"/>
    </source>
</evidence>
<proteinExistence type="predicted"/>
<dbReference type="SUPFAM" id="SSF49879">
    <property type="entry name" value="SMAD/FHA domain"/>
    <property type="match status" value="1"/>
</dbReference>
<sequence>MSYDFTFETQGINTYMVYQIKNEDKIDSLTLGMLTNNKIPGIASVVFTQEENKKFIKYNISSKVTVEQFFIGSISKKRLIGVFSSITSALIEAEEYMIERSEFLLDLSYMFVDVSSCEAVLVCLPIGQVVEEINLSRFFKNIMFSIQFDQTENCDYVAKIINYLNRTPDFELLEFKKILDEIKAESKSLEPFTAMQTQGLTSALSVSSSSVVVQPRNVNVQKSITGIETPDKKSEKQDLLKERKGWFSFGNRKKKDNLEEEKQQVRTIMPKQRINYGETTLLGTEPIQEKEATGNLIRMKTQEKIVVDKEIFRIGKEKSFVDYYISDNKAISRSHARLVKRNREYFIVDTNSTNHTYINGKIIPSNQEFLVPNGATIRLGNEEFKFELMD</sequence>
<dbReference type="Gene3D" id="2.60.200.20">
    <property type="match status" value="1"/>
</dbReference>
<dbReference type="InterPro" id="IPR045962">
    <property type="entry name" value="DUF6382"/>
</dbReference>
<dbReference type="PROSITE" id="PS50006">
    <property type="entry name" value="FHA_DOMAIN"/>
    <property type="match status" value="1"/>
</dbReference>
<name>A0A371ATA8_9FIRM</name>
<protein>
    <submittedName>
        <fullName evidence="2">FHA domain-containing protein</fullName>
    </submittedName>
</protein>
<comment type="caution">
    <text evidence="2">The sequence shown here is derived from an EMBL/GenBank/DDBJ whole genome shotgun (WGS) entry which is preliminary data.</text>
</comment>
<dbReference type="InterPro" id="IPR008984">
    <property type="entry name" value="SMAD_FHA_dom_sf"/>
</dbReference>
<dbReference type="SMART" id="SM00240">
    <property type="entry name" value="FHA"/>
    <property type="match status" value="1"/>
</dbReference>
<gene>
    <name evidence="2" type="ORF">DWV06_12785</name>
</gene>
<feature type="domain" description="FHA" evidence="1">
    <location>
        <begin position="312"/>
        <end position="363"/>
    </location>
</feature>
<dbReference type="EMBL" id="QRCT01000045">
    <property type="protein sequence ID" value="RDU22817.1"/>
    <property type="molecule type" value="Genomic_DNA"/>
</dbReference>
<reference evidence="2 3" key="1">
    <citation type="submission" date="2018-07" db="EMBL/GenBank/DDBJ databases">
        <title>Anaerosacharophilus polymeroproducens gen. nov. sp. nov., an anaerobic bacterium isolated from salt field.</title>
        <authorList>
            <person name="Kim W."/>
            <person name="Yang S.-H."/>
            <person name="Oh J."/>
            <person name="Lee J.-H."/>
            <person name="Kwon K.K."/>
        </authorList>
    </citation>
    <scope>NUCLEOTIDE SEQUENCE [LARGE SCALE GENOMIC DNA]</scope>
    <source>
        <strain evidence="2 3">MCWD5</strain>
    </source>
</reference>
<evidence type="ECO:0000259" key="1">
    <source>
        <dbReference type="PROSITE" id="PS50006"/>
    </source>
</evidence>
<dbReference type="Proteomes" id="UP000255036">
    <property type="component" value="Unassembled WGS sequence"/>
</dbReference>
<dbReference type="CDD" id="cd00060">
    <property type="entry name" value="FHA"/>
    <property type="match status" value="1"/>
</dbReference>
<dbReference type="AlphaFoldDB" id="A0A371ATA8"/>
<dbReference type="InterPro" id="IPR000253">
    <property type="entry name" value="FHA_dom"/>
</dbReference>
<dbReference type="OrthoDB" id="9783862at2"/>
<dbReference type="Pfam" id="PF19909">
    <property type="entry name" value="DUF6382"/>
    <property type="match status" value="1"/>
</dbReference>
<accession>A0A371ATA8</accession>
<dbReference type="RefSeq" id="WP_115482579.1">
    <property type="nucleotide sequence ID" value="NZ_QRCT01000045.1"/>
</dbReference>
<organism evidence="2 3">
    <name type="scientific">Anaerosacchariphilus polymeriproducens</name>
    <dbReference type="NCBI Taxonomy" id="1812858"/>
    <lineage>
        <taxon>Bacteria</taxon>
        <taxon>Bacillati</taxon>
        <taxon>Bacillota</taxon>
        <taxon>Clostridia</taxon>
        <taxon>Lachnospirales</taxon>
        <taxon>Lachnospiraceae</taxon>
        <taxon>Anaerosacchariphilus</taxon>
    </lineage>
</organism>
<keyword evidence="3" id="KW-1185">Reference proteome</keyword>
<evidence type="ECO:0000313" key="2">
    <source>
        <dbReference type="EMBL" id="RDU22817.1"/>
    </source>
</evidence>